<dbReference type="AlphaFoldDB" id="A0A098LCN8"/>
<sequence length="1148" mass="125982">MTYDAPKENRLNIHICKAGEVIYFGFNQPDEDVYFRLKSPDGSVVIGPTLLPSSGAGFITNFSQAVAGPVQLSPGGYDALSYTSLTDGDYYIEFNPVSPTTITNSKRYFDLFDITVADGNTARPGRLWSYTWDINTTNADYSFNGKMYVLSTDSIVTSIDFNGIQPFGATISANSKGCTNTGMAINDRISRVGNVTYPEYKIFLNDPDPHCYPTGTFGNFLQKPFISGCDPDNRCINISVDKPGKIEVLLDINDQDGYQANTTDRILSASVTKGQNCIKWNTRDGKGNIVLPGTSVEIEISYGNGITHLPLYDVEHHKNGYIVDLVRPTGSKPQLFWDDNQLKAGTAIDGLANLIGCSNAGGCHQWKDRGTDDCKIECPETINTWWYARMVKEKVEYLVSHPGVDAESRNRPGEINDTLVCVNVSNFRLSGSLTNASSVQWVGGAGVFNSSRVGLSPEYKPTEEERESGLVKLYLKSDAQENCPSATDSILIRFKKLPKAEAGDSLILCETTKVINLNGIVKNATGGIWSGGNGIFGDNNKLITTYTPSAAELKSNSFRLRLTSVNASPCPDVFDEVKIIYNQAPSVEAGLPISVCTDKDSVLISGSSKNATDIKWSGGMGSFSSNSKAQTYYRFIPVEKTGLVTLTLKAEGVAPCGPVSDELKVLFNPLPFVDAGIDLNKCTGDMAIFEVKSSLSYSYEWIDESGIVVGKETTLKVISSADRTFILKGKDINGCVFSDTVQLITKSTPVLSLPKDVCLNDSLRINAVSQPYSLAGTYTWKKDGVIMPDKTTSVIDIIESGIYEVDFKNGNCKASGKTVVWPSPALALSDSIIECENTKVVLSANNIENVSYTWFINHSQLHFNTTSIEAISSDSIQKYFVEVKDSNGCKDKDSIVLIGIPVPKIVAADTGVCAGKEVVLKPIITNTFNAIGLSLEYSWSIDGRPTDIHDDIYHASSAGEYRISVKVGSCNSDKSFIVQSYPAPPRSLPELVKFCREEIPFYELSAGIGKRYLWYQTGDTTQSISIALPGRYSVWITNEYGCTIEDATELREVCPPRLYISNSFSPNKDGKNDTYEVFGSNFTNFRMLIFNRWGEIIFESKDRNDVWDGQYKGESMPIGVYPWVITYEGDSEEYKGPYKMEGSVTIVR</sequence>
<reference evidence="1 2" key="1">
    <citation type="submission" date="2014-09" db="EMBL/GenBank/DDBJ databases">
        <title>Sporocytophaga myxococcoides PG-01 genome sequencing.</title>
        <authorList>
            <person name="Liu L."/>
            <person name="Gao P.J."/>
            <person name="Chen G.J."/>
            <person name="Wang L.S."/>
        </authorList>
    </citation>
    <scope>NUCLEOTIDE SEQUENCE [LARGE SCALE GENOMIC DNA]</scope>
    <source>
        <strain evidence="1 2">PG-01</strain>
    </source>
</reference>
<evidence type="ECO:0000313" key="1">
    <source>
        <dbReference type="EMBL" id="GAL83868.1"/>
    </source>
</evidence>
<name>A0A098LCN8_9BACT</name>
<proteinExistence type="predicted"/>
<gene>
    <name evidence="1" type="ORF">MYP_1096</name>
</gene>
<dbReference type="EMBL" id="BBLT01000002">
    <property type="protein sequence ID" value="GAL83868.1"/>
    <property type="molecule type" value="Genomic_DNA"/>
</dbReference>
<dbReference type="STRING" id="153721.MYP_1096"/>
<keyword evidence="2" id="KW-1185">Reference proteome</keyword>
<dbReference type="Pfam" id="PF13585">
    <property type="entry name" value="CHU_C"/>
    <property type="match status" value="1"/>
</dbReference>
<accession>A0A098LCN8</accession>
<dbReference type="NCBIfam" id="TIGR04131">
    <property type="entry name" value="Bac_Flav_CTERM"/>
    <property type="match status" value="1"/>
</dbReference>
<organism evidence="1 2">
    <name type="scientific">Sporocytophaga myxococcoides</name>
    <dbReference type="NCBI Taxonomy" id="153721"/>
    <lineage>
        <taxon>Bacteria</taxon>
        <taxon>Pseudomonadati</taxon>
        <taxon>Bacteroidota</taxon>
        <taxon>Cytophagia</taxon>
        <taxon>Cytophagales</taxon>
        <taxon>Cytophagaceae</taxon>
        <taxon>Sporocytophaga</taxon>
    </lineage>
</organism>
<evidence type="ECO:0008006" key="3">
    <source>
        <dbReference type="Google" id="ProtNLM"/>
    </source>
</evidence>
<dbReference type="InterPro" id="IPR026341">
    <property type="entry name" value="T9SS_type_B"/>
</dbReference>
<dbReference type="eggNOG" id="COG3291">
    <property type="taxonomic scope" value="Bacteria"/>
</dbReference>
<protein>
    <recommendedName>
        <fullName evidence="3">Ig-like domain-containing protein</fullName>
    </recommendedName>
</protein>
<evidence type="ECO:0000313" key="2">
    <source>
        <dbReference type="Proteomes" id="UP000030185"/>
    </source>
</evidence>
<dbReference type="eggNOG" id="COG2152">
    <property type="taxonomic scope" value="Bacteria"/>
</dbReference>
<comment type="caution">
    <text evidence="1">The sequence shown here is derived from an EMBL/GenBank/DDBJ whole genome shotgun (WGS) entry which is preliminary data.</text>
</comment>
<dbReference type="Proteomes" id="UP000030185">
    <property type="component" value="Unassembled WGS sequence"/>
</dbReference>